<evidence type="ECO:0000313" key="3">
    <source>
        <dbReference type="EMBL" id="EDP95531.1"/>
    </source>
</evidence>
<dbReference type="AlphaFoldDB" id="A9E258"/>
<accession>A9E258</accession>
<gene>
    <name evidence="3" type="primary">apaG</name>
    <name evidence="3" type="ORF">KAOT1_21806</name>
</gene>
<feature type="signal peptide" evidence="1">
    <location>
        <begin position="1"/>
        <end position="33"/>
    </location>
</feature>
<sequence>MHFAYLYKKSKRMKLRIFQIFTFLAFVNLSLQAQTKPLEEVDPPYFIKSIELAGTNQGDQFPVLKLGEPLKITFDDINGDEADYYYKIVHCNYDWTPSNLAKAQYMQGFDNQRIINYENSFNTLQLYSNYRLTIPNNLTTLLLTGNYMLSIYNDDDELMFSRKFIVYQNSVGVAAAVHRTRDLNTIQQNQLIQFEINSPNMLLRNPEREVKVAILQNYNWKTAITNIKPQYTIGKRLIYRYNTETSFPGGNEYFNFDNKEIRGGNVSIASIELKDVYQNYLHTNATRALQPYTFNPDINGDFLINTIQGTDPSIEADYAMIHFSLENYMELPNSKIYVQGRFNNYAINEENQLFYNSETDLYEAQLLLKQGFYNYKYVVVNEKGEVDTTKISGSNFETENDYLIIVYFRKFGEIYDSIIGIGTTNSSVIKN</sequence>
<dbReference type="Gene3D" id="2.60.40.10">
    <property type="entry name" value="Immunoglobulins"/>
    <property type="match status" value="1"/>
</dbReference>
<dbReference type="Pfam" id="PF17116">
    <property type="entry name" value="T9SS_plug_1st"/>
    <property type="match status" value="1"/>
</dbReference>
<dbReference type="InterPro" id="IPR013783">
    <property type="entry name" value="Ig-like_fold"/>
</dbReference>
<dbReference type="HOGENOM" id="CLU_049143_0_0_10"/>
<organism evidence="3 4">
    <name type="scientific">Kordia algicida OT-1</name>
    <dbReference type="NCBI Taxonomy" id="391587"/>
    <lineage>
        <taxon>Bacteria</taxon>
        <taxon>Pseudomonadati</taxon>
        <taxon>Bacteroidota</taxon>
        <taxon>Flavobacteriia</taxon>
        <taxon>Flavobacteriales</taxon>
        <taxon>Flavobacteriaceae</taxon>
        <taxon>Kordia</taxon>
    </lineage>
</organism>
<proteinExistence type="predicted"/>
<keyword evidence="4" id="KW-1185">Reference proteome</keyword>
<dbReference type="InterPro" id="IPR031345">
    <property type="entry name" value="T9SS_Plug_N"/>
</dbReference>
<protein>
    <submittedName>
        <fullName evidence="3">ApaG</fullName>
    </submittedName>
</protein>
<feature type="domain" description="Type 9 secretion system plug protein N-terminal" evidence="2">
    <location>
        <begin position="47"/>
        <end position="168"/>
    </location>
</feature>
<name>A9E258_9FLAO</name>
<keyword evidence="1" id="KW-0732">Signal</keyword>
<dbReference type="EMBL" id="ABIB01000007">
    <property type="protein sequence ID" value="EDP95531.1"/>
    <property type="molecule type" value="Genomic_DNA"/>
</dbReference>
<comment type="caution">
    <text evidence="3">The sequence shown here is derived from an EMBL/GenBank/DDBJ whole genome shotgun (WGS) entry which is preliminary data.</text>
</comment>
<evidence type="ECO:0000256" key="1">
    <source>
        <dbReference type="SAM" id="SignalP"/>
    </source>
</evidence>
<dbReference type="STRING" id="391587.KAOT1_21806"/>
<evidence type="ECO:0000259" key="2">
    <source>
        <dbReference type="Pfam" id="PF17116"/>
    </source>
</evidence>
<evidence type="ECO:0000313" key="4">
    <source>
        <dbReference type="Proteomes" id="UP000002945"/>
    </source>
</evidence>
<feature type="chain" id="PRO_5002737967" evidence="1">
    <location>
        <begin position="34"/>
        <end position="431"/>
    </location>
</feature>
<dbReference type="eggNOG" id="ENOG502Z7QJ">
    <property type="taxonomic scope" value="Bacteria"/>
</dbReference>
<reference evidence="3 4" key="1">
    <citation type="journal article" date="2011" name="J. Bacteriol.">
        <title>Genome sequence of the algicidal bacterium Kordia algicida OT-1.</title>
        <authorList>
            <person name="Lee H.S."/>
            <person name="Kang S.G."/>
            <person name="Kwon K.K."/>
            <person name="Lee J.H."/>
            <person name="Kim S.J."/>
        </authorList>
    </citation>
    <scope>NUCLEOTIDE SEQUENCE [LARGE SCALE GENOMIC DNA]</scope>
    <source>
        <strain evidence="3 4">OT-1</strain>
    </source>
</reference>
<dbReference type="Proteomes" id="UP000002945">
    <property type="component" value="Unassembled WGS sequence"/>
</dbReference>